<name>A0A7G3APY3_LUTLO</name>
<evidence type="ECO:0000313" key="1">
    <source>
        <dbReference type="EMBL" id="MBC1173336.1"/>
    </source>
</evidence>
<protein>
    <submittedName>
        <fullName evidence="1">Putative secreted protein</fullName>
    </submittedName>
</protein>
<reference evidence="1" key="1">
    <citation type="journal article" date="2020" name="BMC">
        <title>Leishmania infection induces a limited differential gene expression in the sand fly midgut.</title>
        <authorList>
            <person name="Coutinho-Abreu I.V."/>
            <person name="Serafim T.D."/>
            <person name="Meneses C."/>
            <person name="Kamhawi S."/>
            <person name="Oliveira F."/>
            <person name="Valenzuela J.G."/>
        </authorList>
    </citation>
    <scope>NUCLEOTIDE SEQUENCE</scope>
    <source>
        <strain evidence="1">Jacobina</strain>
        <tissue evidence="1">Midgut</tissue>
    </source>
</reference>
<dbReference type="AlphaFoldDB" id="A0A7G3APY3"/>
<proteinExistence type="predicted"/>
<organism evidence="1">
    <name type="scientific">Lutzomyia longipalpis</name>
    <name type="common">Sand fly</name>
    <dbReference type="NCBI Taxonomy" id="7200"/>
    <lineage>
        <taxon>Eukaryota</taxon>
        <taxon>Metazoa</taxon>
        <taxon>Ecdysozoa</taxon>
        <taxon>Arthropoda</taxon>
        <taxon>Hexapoda</taxon>
        <taxon>Insecta</taxon>
        <taxon>Pterygota</taxon>
        <taxon>Neoptera</taxon>
        <taxon>Endopterygota</taxon>
        <taxon>Diptera</taxon>
        <taxon>Nematocera</taxon>
        <taxon>Psychodoidea</taxon>
        <taxon>Psychodidae</taxon>
        <taxon>Lutzomyia</taxon>
        <taxon>Lutzomyia</taxon>
    </lineage>
</organism>
<dbReference type="EMBL" id="GITU01004633">
    <property type="protein sequence ID" value="MBC1173336.1"/>
    <property type="molecule type" value="Transcribed_RNA"/>
</dbReference>
<sequence>MFAKGRKVERCWLVSDGVSLLHLLLFAQTLGLVREASTRHKIRYPYTQTDWCKCTLKEMLRSGEEWKVVEIFVQHLGGPAKRACTMFPSIHCTSFHCVSLLTVVPGQCTYTECFC</sequence>
<accession>A0A7G3APY3</accession>